<organism evidence="2 3">
    <name type="scientific">Sphenostylis stenocarpa</name>
    <dbReference type="NCBI Taxonomy" id="92480"/>
    <lineage>
        <taxon>Eukaryota</taxon>
        <taxon>Viridiplantae</taxon>
        <taxon>Streptophyta</taxon>
        <taxon>Embryophyta</taxon>
        <taxon>Tracheophyta</taxon>
        <taxon>Spermatophyta</taxon>
        <taxon>Magnoliopsida</taxon>
        <taxon>eudicotyledons</taxon>
        <taxon>Gunneridae</taxon>
        <taxon>Pentapetalae</taxon>
        <taxon>rosids</taxon>
        <taxon>fabids</taxon>
        <taxon>Fabales</taxon>
        <taxon>Fabaceae</taxon>
        <taxon>Papilionoideae</taxon>
        <taxon>50 kb inversion clade</taxon>
        <taxon>NPAAA clade</taxon>
        <taxon>indigoferoid/millettioid clade</taxon>
        <taxon>Phaseoleae</taxon>
        <taxon>Sphenostylis</taxon>
    </lineage>
</organism>
<name>A0AA86V9N0_9FABA</name>
<dbReference type="Gramene" id="rna-AYBTSS11_LOCUS11549">
    <property type="protein sequence ID" value="CAJ1943793.1"/>
    <property type="gene ID" value="gene-AYBTSS11_LOCUS11549"/>
</dbReference>
<evidence type="ECO:0000256" key="1">
    <source>
        <dbReference type="SAM" id="MobiDB-lite"/>
    </source>
</evidence>
<keyword evidence="3" id="KW-1185">Reference proteome</keyword>
<dbReference type="Proteomes" id="UP001189624">
    <property type="component" value="Chromosome 3"/>
</dbReference>
<proteinExistence type="predicted"/>
<evidence type="ECO:0000313" key="2">
    <source>
        <dbReference type="EMBL" id="CAJ1943793.1"/>
    </source>
</evidence>
<protein>
    <submittedName>
        <fullName evidence="2">Uncharacterized protein</fullName>
    </submittedName>
</protein>
<reference evidence="2" key="1">
    <citation type="submission" date="2023-10" db="EMBL/GenBank/DDBJ databases">
        <authorList>
            <person name="Domelevo Entfellner J.-B."/>
        </authorList>
    </citation>
    <scope>NUCLEOTIDE SEQUENCE</scope>
</reference>
<evidence type="ECO:0000313" key="3">
    <source>
        <dbReference type="Proteomes" id="UP001189624"/>
    </source>
</evidence>
<sequence length="123" mass="13794">MSPPSSSSYSLFLYSLSKPHIPLLHFTFNHGRTPPTTPNCEGKGNSPTSNVCRPHPHRHCGRPHRPHSTLRSLQPSVAPRRPSHLSNYRPPSALPHSLPLHGWPCFSAPYAGPNVFTLIRRRR</sequence>
<accession>A0AA86V9N0</accession>
<dbReference type="AlphaFoldDB" id="A0AA86V9N0"/>
<dbReference type="EMBL" id="OY731400">
    <property type="protein sequence ID" value="CAJ1943793.1"/>
    <property type="molecule type" value="Genomic_DNA"/>
</dbReference>
<feature type="region of interest" description="Disordered" evidence="1">
    <location>
        <begin position="37"/>
        <end position="91"/>
    </location>
</feature>
<gene>
    <name evidence="2" type="ORF">AYBTSS11_LOCUS11549</name>
</gene>
<feature type="compositionally biased region" description="Basic residues" evidence="1">
    <location>
        <begin position="54"/>
        <end position="68"/>
    </location>
</feature>